<dbReference type="Pfam" id="PF02852">
    <property type="entry name" value="Pyr_redox_dim"/>
    <property type="match status" value="1"/>
</dbReference>
<dbReference type="Pfam" id="PF07992">
    <property type="entry name" value="Pyr_redox_2"/>
    <property type="match status" value="1"/>
</dbReference>
<dbReference type="InterPro" id="IPR036188">
    <property type="entry name" value="FAD/NAD-bd_sf"/>
</dbReference>
<dbReference type="PRINTS" id="PR00368">
    <property type="entry name" value="FADPNR"/>
</dbReference>
<sequence length="446" mass="49447">MKKEVLIIGGSDVGISAALRIRELDQSIRPLIIADNNFPNFSICGIPFFLGGEVEKWQDLAHRKEEDIRAAGIDLLLETKVEKIFPQENKVLAVNKNGSQEIYYEKLVLGTGGVNIEPPIEGLELAEVFFMRWMDDAISFDNFIKDEKPSKAVVVGGGYVGLEMAEALINRGLEVTLIEFMDGVLNTVNKNFRKMVKEKLEAKGVEIVLNTAVEKIEKSGERIKIKGSNNFEIEVDTAVVSVGTKPNTVLAEGTEIKRNNSNGAFKVNKKLQTNIENIYAGGDCAESLNNITKEYGYYALGTVAHKHGRIIGSNICNKEAEFEGVIGTQSIKLFDMVVARTGLNEKEAQKAGFNPISSEIEAWDHKIYYPPAYKTYIKLIADKESRRILGAQILGSIEAEISKRIDIYAAAIYNQMTVEEFSQLDLSYTPPLSSPWDPVQTAAQKI</sequence>
<keyword evidence="6" id="KW-0676">Redox-active center</keyword>
<evidence type="ECO:0000313" key="10">
    <source>
        <dbReference type="Proteomes" id="UP001199296"/>
    </source>
</evidence>
<dbReference type="EMBL" id="JAJFAT010000015">
    <property type="protein sequence ID" value="MCC3145709.1"/>
    <property type="molecule type" value="Genomic_DNA"/>
</dbReference>
<feature type="domain" description="FAD/NAD(P)-binding" evidence="8">
    <location>
        <begin position="4"/>
        <end position="308"/>
    </location>
</feature>
<keyword evidence="4" id="KW-0274">FAD</keyword>
<keyword evidence="5" id="KW-0560">Oxidoreductase</keyword>
<dbReference type="InterPro" id="IPR050260">
    <property type="entry name" value="FAD-bd_OxRdtase"/>
</dbReference>
<evidence type="ECO:0000259" key="8">
    <source>
        <dbReference type="Pfam" id="PF07992"/>
    </source>
</evidence>
<accession>A0AAW4X1T8</accession>
<evidence type="ECO:0000313" key="9">
    <source>
        <dbReference type="EMBL" id="MCC3145709.1"/>
    </source>
</evidence>
<gene>
    <name evidence="9" type="ORF">LJ207_10275</name>
</gene>
<keyword evidence="3" id="KW-0285">Flavoprotein</keyword>
<dbReference type="AlphaFoldDB" id="A0AAW4X1T8"/>
<name>A0AAW4X1T8_9FIRM</name>
<comment type="cofactor">
    <cofactor evidence="1">
        <name>FAD</name>
        <dbReference type="ChEBI" id="CHEBI:57692"/>
    </cofactor>
</comment>
<evidence type="ECO:0000256" key="2">
    <source>
        <dbReference type="ARBA" id="ARBA00009130"/>
    </source>
</evidence>
<dbReference type="InterPro" id="IPR016156">
    <property type="entry name" value="FAD/NAD-linked_Rdtase_dimer_sf"/>
</dbReference>
<organism evidence="9 10">
    <name type="scientific">Halanaerobium polyolivorans</name>
    <dbReference type="NCBI Taxonomy" id="2886943"/>
    <lineage>
        <taxon>Bacteria</taxon>
        <taxon>Bacillati</taxon>
        <taxon>Bacillota</taxon>
        <taxon>Clostridia</taxon>
        <taxon>Halanaerobiales</taxon>
        <taxon>Halanaerobiaceae</taxon>
        <taxon>Halanaerobium</taxon>
    </lineage>
</organism>
<comment type="similarity">
    <text evidence="2">Belongs to the class-III pyridine nucleotide-disulfide oxidoreductase family.</text>
</comment>
<dbReference type="Proteomes" id="UP001199296">
    <property type="component" value="Unassembled WGS sequence"/>
</dbReference>
<protein>
    <submittedName>
        <fullName evidence="9">FAD-dependent oxidoreductase</fullName>
    </submittedName>
</protein>
<dbReference type="RefSeq" id="WP_229346410.1">
    <property type="nucleotide sequence ID" value="NZ_JAJFAT010000015.1"/>
</dbReference>
<evidence type="ECO:0000256" key="3">
    <source>
        <dbReference type="ARBA" id="ARBA00022630"/>
    </source>
</evidence>
<dbReference type="InterPro" id="IPR004099">
    <property type="entry name" value="Pyr_nucl-diS_OxRdtase_dimer"/>
</dbReference>
<evidence type="ECO:0000256" key="5">
    <source>
        <dbReference type="ARBA" id="ARBA00023002"/>
    </source>
</evidence>
<dbReference type="InterPro" id="IPR023753">
    <property type="entry name" value="FAD/NAD-binding_dom"/>
</dbReference>
<proteinExistence type="inferred from homology"/>
<dbReference type="GO" id="GO:0016491">
    <property type="term" value="F:oxidoreductase activity"/>
    <property type="evidence" value="ECO:0007669"/>
    <property type="project" value="UniProtKB-KW"/>
</dbReference>
<evidence type="ECO:0000259" key="7">
    <source>
        <dbReference type="Pfam" id="PF02852"/>
    </source>
</evidence>
<keyword evidence="10" id="KW-1185">Reference proteome</keyword>
<evidence type="ECO:0000256" key="4">
    <source>
        <dbReference type="ARBA" id="ARBA00022827"/>
    </source>
</evidence>
<dbReference type="SUPFAM" id="SSF55424">
    <property type="entry name" value="FAD/NAD-linked reductases, dimerisation (C-terminal) domain"/>
    <property type="match status" value="1"/>
</dbReference>
<comment type="caution">
    <text evidence="9">The sequence shown here is derived from an EMBL/GenBank/DDBJ whole genome shotgun (WGS) entry which is preliminary data.</text>
</comment>
<evidence type="ECO:0000256" key="6">
    <source>
        <dbReference type="ARBA" id="ARBA00023284"/>
    </source>
</evidence>
<dbReference type="Gene3D" id="3.50.50.60">
    <property type="entry name" value="FAD/NAD(P)-binding domain"/>
    <property type="match status" value="2"/>
</dbReference>
<dbReference type="PANTHER" id="PTHR43429">
    <property type="entry name" value="PYRIDINE NUCLEOTIDE-DISULFIDE OXIDOREDUCTASE DOMAIN-CONTAINING"/>
    <property type="match status" value="1"/>
</dbReference>
<dbReference type="PANTHER" id="PTHR43429:SF1">
    <property type="entry name" value="NAD(P)H SULFUR OXIDOREDUCTASE (COA-DEPENDENT)"/>
    <property type="match status" value="1"/>
</dbReference>
<reference evidence="9 10" key="1">
    <citation type="submission" date="2021-10" db="EMBL/GenBank/DDBJ databases">
        <authorList>
            <person name="Grouzdev D.S."/>
            <person name="Pantiukh K.S."/>
            <person name="Krutkina M.S."/>
        </authorList>
    </citation>
    <scope>NUCLEOTIDE SEQUENCE [LARGE SCALE GENOMIC DNA]</scope>
    <source>
        <strain evidence="9 10">Z-7514</strain>
    </source>
</reference>
<evidence type="ECO:0000256" key="1">
    <source>
        <dbReference type="ARBA" id="ARBA00001974"/>
    </source>
</evidence>
<dbReference type="SUPFAM" id="SSF51905">
    <property type="entry name" value="FAD/NAD(P)-binding domain"/>
    <property type="match status" value="1"/>
</dbReference>
<feature type="domain" description="Pyridine nucleotide-disulphide oxidoreductase dimerisation" evidence="7">
    <location>
        <begin position="330"/>
        <end position="433"/>
    </location>
</feature>
<dbReference type="PRINTS" id="PR00411">
    <property type="entry name" value="PNDRDTASEI"/>
</dbReference>